<dbReference type="AlphaFoldDB" id="A8NZY8"/>
<keyword evidence="1" id="KW-0175">Coiled coil</keyword>
<name>A8NZY8_BRUMA</name>
<protein>
    <submittedName>
        <fullName evidence="2">Uncharacterized protein</fullName>
    </submittedName>
</protein>
<feature type="coiled-coil region" evidence="1">
    <location>
        <begin position="77"/>
        <end position="104"/>
    </location>
</feature>
<gene>
    <name evidence="2" type="ORF">Bm1_13080</name>
</gene>
<evidence type="ECO:0000313" key="2">
    <source>
        <dbReference type="EMBL" id="EDP37082.1"/>
    </source>
</evidence>
<evidence type="ECO:0000256" key="1">
    <source>
        <dbReference type="SAM" id="Coils"/>
    </source>
</evidence>
<reference evidence="2" key="1">
    <citation type="journal article" date="2007" name="Science">
        <title>Draft genome of the filarial nematode parasite Brugia malayi.</title>
        <authorList>
            <person name="Ghedin E."/>
            <person name="Wang S."/>
            <person name="Spiro D."/>
            <person name="Caler E."/>
            <person name="Zhao Q."/>
            <person name="Crabtree J."/>
            <person name="Allen J.E."/>
            <person name="Delcher A.L."/>
            <person name="Guiliano D.B."/>
            <person name="Miranda-Saavedra D."/>
            <person name="Angiuoli S.V."/>
            <person name="Creasy T."/>
            <person name="Amedeo P."/>
            <person name="Haas B."/>
            <person name="El-Sayed N.M."/>
            <person name="Wortman J.R."/>
            <person name="Feldblyum T."/>
            <person name="Tallon L."/>
            <person name="Schatz M."/>
            <person name="Shumway M."/>
            <person name="Koo H."/>
            <person name="Salzberg S.L."/>
            <person name="Schobel S."/>
            <person name="Pertea M."/>
            <person name="Pop M."/>
            <person name="White O."/>
            <person name="Barton G.J."/>
            <person name="Carlow C.K."/>
            <person name="Crawford M.J."/>
            <person name="Daub J."/>
            <person name="Dimmic M.W."/>
            <person name="Estes C.F."/>
            <person name="Foster J.M."/>
            <person name="Ganatra M."/>
            <person name="Gregory W.F."/>
            <person name="Johnson N.M."/>
            <person name="Jin J."/>
            <person name="Komuniecki R."/>
            <person name="Korf I."/>
            <person name="Kumar S."/>
            <person name="Laney S."/>
            <person name="Li B.W."/>
            <person name="Li W."/>
            <person name="Lindblom T.H."/>
            <person name="Lustigman S."/>
            <person name="Ma D."/>
            <person name="Maina C.V."/>
            <person name="Martin D.M."/>
            <person name="McCarter J.P."/>
            <person name="McReynolds L."/>
            <person name="Mitreva M."/>
            <person name="Nutman T.B."/>
            <person name="Parkinson J."/>
            <person name="Peregrin-Alvarez J.M."/>
            <person name="Poole C."/>
            <person name="Ren Q."/>
            <person name="Saunders L."/>
            <person name="Sluder A.E."/>
            <person name="Smith K."/>
            <person name="Stanke M."/>
            <person name="Unnasch T.R."/>
            <person name="Ware J."/>
            <person name="Wei A.D."/>
            <person name="Weil G."/>
            <person name="Williams D.J."/>
            <person name="Zhang Y."/>
            <person name="Williams S.A."/>
            <person name="Fraser-Liggett C."/>
            <person name="Slatko B."/>
            <person name="Blaxter M.L."/>
            <person name="Scott A.L."/>
        </authorList>
    </citation>
    <scope>NUCLEOTIDE SEQUENCE [LARGE SCALE GENOMIC DNA]</scope>
</reference>
<accession>A8NZY8</accession>
<proteinExistence type="predicted"/>
<organism evidence="2">
    <name type="scientific">Brugia malayi</name>
    <name type="common">Filarial nematode worm</name>
    <dbReference type="NCBI Taxonomy" id="6279"/>
    <lineage>
        <taxon>Eukaryota</taxon>
        <taxon>Metazoa</taxon>
        <taxon>Ecdysozoa</taxon>
        <taxon>Nematoda</taxon>
        <taxon>Chromadorea</taxon>
        <taxon>Rhabditida</taxon>
        <taxon>Spirurina</taxon>
        <taxon>Spiruromorpha</taxon>
        <taxon>Filarioidea</taxon>
        <taxon>Onchocercidae</taxon>
        <taxon>Brugia</taxon>
    </lineage>
</organism>
<dbReference type="EMBL" id="DS238395">
    <property type="protein sequence ID" value="EDP37082.1"/>
    <property type="molecule type" value="Genomic_DNA"/>
</dbReference>
<sequence length="183" mass="22010">MAFSKFLTKTGPDFQKDLWHERRYTEVNTMQKIEFISVIMNSEFASEKQSMVDVLSTILLVITYDELNKFHWDEKYLTAYEERIMNLYREEAILEKKLARIRRRSSVNPTRDADRMTECYQVYGYTRNLIIIGRVPQFFKKNCFEKKTKKRTQFLIPRHKLQALEYNRLTLKGNSLSTHRTCL</sequence>